<keyword evidence="1" id="KW-1133">Transmembrane helix</keyword>
<keyword evidence="1" id="KW-0812">Transmembrane</keyword>
<keyword evidence="3" id="KW-1185">Reference proteome</keyword>
<evidence type="ECO:0000256" key="1">
    <source>
        <dbReference type="SAM" id="Phobius"/>
    </source>
</evidence>
<accession>A0A1G7DV67</accession>
<dbReference type="EMBL" id="FNBE01000001">
    <property type="protein sequence ID" value="SDE55086.1"/>
    <property type="molecule type" value="Genomic_DNA"/>
</dbReference>
<dbReference type="RefSeq" id="WP_093074950.1">
    <property type="nucleotide sequence ID" value="NZ_FNBE01000001.1"/>
</dbReference>
<feature type="transmembrane region" description="Helical" evidence="1">
    <location>
        <begin position="26"/>
        <end position="46"/>
    </location>
</feature>
<proteinExistence type="predicted"/>
<feature type="transmembrane region" description="Helical" evidence="1">
    <location>
        <begin position="67"/>
        <end position="86"/>
    </location>
</feature>
<sequence length="106" mass="11408">MSDKQDKDPEIGDDLPGALKLAYKPVGIISGIVGGAVASQVFGLVWKQISKEPHTPQALSRAYGTREVLLAATIQGALFGLIRTAVDRYGMKAYHRFVDKPRAGGR</sequence>
<dbReference type="OrthoDB" id="5244650at2"/>
<evidence type="ECO:0000313" key="3">
    <source>
        <dbReference type="Proteomes" id="UP000198967"/>
    </source>
</evidence>
<keyword evidence="1" id="KW-0472">Membrane</keyword>
<dbReference type="Pfam" id="PF14019">
    <property type="entry name" value="DUF4235"/>
    <property type="match status" value="1"/>
</dbReference>
<name>A0A1G7DV67_PSEOR</name>
<dbReference type="InterPro" id="IPR025329">
    <property type="entry name" value="DUF4235"/>
</dbReference>
<protein>
    <recommendedName>
        <fullName evidence="4">DUF4235 domain-containing protein</fullName>
    </recommendedName>
</protein>
<dbReference type="AlphaFoldDB" id="A0A1G7DV67"/>
<evidence type="ECO:0000313" key="2">
    <source>
        <dbReference type="EMBL" id="SDE55086.1"/>
    </source>
</evidence>
<reference evidence="2 3" key="1">
    <citation type="submission" date="2016-10" db="EMBL/GenBank/DDBJ databases">
        <authorList>
            <person name="de Groot N.N."/>
        </authorList>
    </citation>
    <scope>NUCLEOTIDE SEQUENCE [LARGE SCALE GENOMIC DNA]</scope>
    <source>
        <strain evidence="2 3">CGMCC 4.3143</strain>
    </source>
</reference>
<organism evidence="2 3">
    <name type="scientific">Pseudonocardia oroxyli</name>
    <dbReference type="NCBI Taxonomy" id="366584"/>
    <lineage>
        <taxon>Bacteria</taxon>
        <taxon>Bacillati</taxon>
        <taxon>Actinomycetota</taxon>
        <taxon>Actinomycetes</taxon>
        <taxon>Pseudonocardiales</taxon>
        <taxon>Pseudonocardiaceae</taxon>
        <taxon>Pseudonocardia</taxon>
    </lineage>
</organism>
<evidence type="ECO:0008006" key="4">
    <source>
        <dbReference type="Google" id="ProtNLM"/>
    </source>
</evidence>
<dbReference type="Proteomes" id="UP000198967">
    <property type="component" value="Unassembled WGS sequence"/>
</dbReference>
<gene>
    <name evidence="2" type="ORF">SAMN05216377_101146</name>
</gene>
<dbReference type="STRING" id="366584.SAMN05216377_101146"/>